<name>A0AAN4Z6K2_9BILA</name>
<keyword evidence="4" id="KW-0808">Transferase</keyword>
<evidence type="ECO:0000256" key="6">
    <source>
        <dbReference type="ARBA" id="ARBA00022723"/>
    </source>
</evidence>
<feature type="compositionally biased region" description="Basic and acidic residues" evidence="8">
    <location>
        <begin position="892"/>
        <end position="908"/>
    </location>
</feature>
<dbReference type="GO" id="GO:0005694">
    <property type="term" value="C:chromosome"/>
    <property type="evidence" value="ECO:0007669"/>
    <property type="project" value="UniProtKB-SubCell"/>
</dbReference>
<evidence type="ECO:0000313" key="10">
    <source>
        <dbReference type="EMBL" id="GMR31425.1"/>
    </source>
</evidence>
<evidence type="ECO:0000256" key="4">
    <source>
        <dbReference type="ARBA" id="ARBA00022679"/>
    </source>
</evidence>
<evidence type="ECO:0000313" key="11">
    <source>
        <dbReference type="Proteomes" id="UP001328107"/>
    </source>
</evidence>
<dbReference type="PANTHER" id="PTHR46223:SF3">
    <property type="entry name" value="HISTONE-LYSINE N-METHYLTRANSFERASE SET-23"/>
    <property type="match status" value="1"/>
</dbReference>
<feature type="region of interest" description="Disordered" evidence="8">
    <location>
        <begin position="740"/>
        <end position="805"/>
    </location>
</feature>
<evidence type="ECO:0000256" key="5">
    <source>
        <dbReference type="ARBA" id="ARBA00022691"/>
    </source>
</evidence>
<feature type="region of interest" description="Disordered" evidence="8">
    <location>
        <begin position="1470"/>
        <end position="1519"/>
    </location>
</feature>
<keyword evidence="7" id="KW-0862">Zinc</keyword>
<dbReference type="PANTHER" id="PTHR46223">
    <property type="entry name" value="HISTONE-LYSINE N-METHYLTRANSFERASE SUV39H"/>
    <property type="match status" value="1"/>
</dbReference>
<dbReference type="Pfam" id="PF00856">
    <property type="entry name" value="SET"/>
    <property type="match status" value="1"/>
</dbReference>
<evidence type="ECO:0000256" key="3">
    <source>
        <dbReference type="ARBA" id="ARBA00022603"/>
    </source>
</evidence>
<dbReference type="InterPro" id="IPR046341">
    <property type="entry name" value="SET_dom_sf"/>
</dbReference>
<feature type="region of interest" description="Disordered" evidence="8">
    <location>
        <begin position="584"/>
        <end position="626"/>
    </location>
</feature>
<feature type="compositionally biased region" description="Acidic residues" evidence="8">
    <location>
        <begin position="1472"/>
        <end position="1486"/>
    </location>
</feature>
<comment type="caution">
    <text evidence="10">The sequence shown here is derived from an EMBL/GenBank/DDBJ whole genome shotgun (WGS) entry which is preliminary data.</text>
</comment>
<dbReference type="InterPro" id="IPR050973">
    <property type="entry name" value="H3K9_Histone-Lys_N-MTase"/>
</dbReference>
<dbReference type="SMART" id="SM00317">
    <property type="entry name" value="SET"/>
    <property type="match status" value="1"/>
</dbReference>
<feature type="region of interest" description="Disordered" evidence="8">
    <location>
        <begin position="849"/>
        <end position="918"/>
    </location>
</feature>
<dbReference type="GO" id="GO:0032259">
    <property type="term" value="P:methylation"/>
    <property type="evidence" value="ECO:0007669"/>
    <property type="project" value="UniProtKB-KW"/>
</dbReference>
<dbReference type="GO" id="GO:0008168">
    <property type="term" value="F:methyltransferase activity"/>
    <property type="evidence" value="ECO:0007669"/>
    <property type="project" value="UniProtKB-KW"/>
</dbReference>
<evidence type="ECO:0000256" key="1">
    <source>
        <dbReference type="ARBA" id="ARBA00004286"/>
    </source>
</evidence>
<feature type="compositionally biased region" description="Polar residues" evidence="8">
    <location>
        <begin position="874"/>
        <end position="885"/>
    </location>
</feature>
<dbReference type="EMBL" id="BTRK01000001">
    <property type="protein sequence ID" value="GMR31425.1"/>
    <property type="molecule type" value="Genomic_DNA"/>
</dbReference>
<accession>A0AAN4Z6K2</accession>
<feature type="region of interest" description="Disordered" evidence="8">
    <location>
        <begin position="129"/>
        <end position="213"/>
    </location>
</feature>
<dbReference type="SUPFAM" id="SSF82199">
    <property type="entry name" value="SET domain"/>
    <property type="match status" value="1"/>
</dbReference>
<feature type="compositionally biased region" description="Low complexity" evidence="8">
    <location>
        <begin position="158"/>
        <end position="175"/>
    </location>
</feature>
<sequence>PLETYISSRRGSTHALSIELVDNMSMEERARQLRAERLDLICDTSQKASLVGSPLGNIVKNMLELCGSVIRYGVRDVDKVKDALDYCQRSRGWAEERHAKNGAPESVMYAYRVAECFEQTMASIVDELEGRGVPPSQPQTPNHIPSTPQPPAQRPLRQSQQPAVQQPQQKNSLQQPALLHARPATASPAPCIGTLGSTPYPRGRRPEGPQHAAQILRGKAMSRRAAHLVNSATTPTFVEREIKAEPEDEEFFNNNLQSPPASAGQAAPATPETSAAAAYEPSDASSREEEALNSPLQPPLAGAIHEALETLAIPAAAVEFFDDSTPHPVAPSDNGESYASHLLVSAAHATTVVSQAFPSPSTVTICAATSTTSPDDEANAAPSSSSTTQPIGNRAALEAHLHCSPLVQALAASGDHSARTVIEAAVSELAGPAPQPLPSFGQPLQLMNYATSACAISRSARTSVPQFVIQLPPTLAAPAVAAGYTEYATDDMQSDQLLFNDDQPCSSQFQPVGSGNFATEADLAAFARQFPPEQHNIQPVYEYSAFENEIPSATPMLDHAAPVATVSLTDPETGVINEQALEKQPSRVRTPAVRTARASSLPPEVPLFSPSESSSATQIEDRPAPRARSVRFVNHSDLLESAIPSEHSADIPKLSVIRPSASVIIFDPEEPVIRNSEHSAETSDSVRSTRRKSIMKPFNTAALNNSPVDSTMTEEQIHELTLRNSTINDSLMDQYAMEREGREGNAPRGFTEEQMKERELNDHSVTNIREHPSIPPIEGDREKDLPSSENICDGKVTPDTSTDEKDTDTLYEVHFERVIEEPISIVDGIFTDEEIIETTKMLAEVGKTRAKNQENKAPQNAGVQTSIDEGEPSKQGNIAVAQSATAPAAIADNRDDASGTRNAMEEQRTSSPIKPLINANEFTFTRPFQFKVKEEPMDDEPMDDESCSSMENKKLLTRKRRRSSIDSIDKESSCPSDAQIKSPRKGSKKSRRVTGDELVMQEINTAIKEFDLYYPGKAYILKMEQKNRQKPTHLEEINMGDKETKKTWINRAATMTKNGQDFEIDYIVGSTDPGMKWTSLKLECKLLIVYKGFPRAEWVDYAAATNEYNRAISEFVQTQMAFDQMEAVVREECERQGVPYDKVYPSRYLTSPGKGNRFGMSRLAVLRTKLLALQHDLNEINKVDGAPPLYIADWTGKKYEFEDSSIGSFSFTNYPQLSRRVEKALEKGNIDGINQRCAFLCDCDRPTSKWKCKCNEKNSDHSSRIECGDSCPCEVEKCSTRTVQRGRQVPLIVFNHHSKGWTNRIFTDMNEGDFVHEYVAKLYSHNENRRMSQTYAHEQSSSIVDTSMKGTNARKQGEGSVDYGYTHRHLVLNGLEVANEARFNSHACRPVMKRVVTYIGRRSSGLHRTAFFAAKDLRCGEELTWNYEGHALDGALAEGKPFTSAKLDACECDEPNCPIRKNKKPFVVNLEPDNDYDSFADSEDEEQRSKEGKKKKEGKQKREEKRDSTKSPKTPEKRT</sequence>
<dbReference type="SUPFAM" id="SSF81995">
    <property type="entry name" value="beta-sandwich domain of Sec23/24"/>
    <property type="match status" value="1"/>
</dbReference>
<dbReference type="InterPro" id="IPR001214">
    <property type="entry name" value="SET_dom"/>
</dbReference>
<dbReference type="GO" id="GO:0046872">
    <property type="term" value="F:metal ion binding"/>
    <property type="evidence" value="ECO:0007669"/>
    <property type="project" value="UniProtKB-KW"/>
</dbReference>
<feature type="compositionally biased region" description="Basic residues" evidence="8">
    <location>
        <begin position="982"/>
        <end position="992"/>
    </location>
</feature>
<gene>
    <name evidence="10" type="ORF">PMAYCL1PPCAC_01620</name>
</gene>
<feature type="region of interest" description="Disordered" evidence="8">
    <location>
        <begin position="371"/>
        <end position="390"/>
    </location>
</feature>
<organism evidence="10 11">
    <name type="scientific">Pristionchus mayeri</name>
    <dbReference type="NCBI Taxonomy" id="1317129"/>
    <lineage>
        <taxon>Eukaryota</taxon>
        <taxon>Metazoa</taxon>
        <taxon>Ecdysozoa</taxon>
        <taxon>Nematoda</taxon>
        <taxon>Chromadorea</taxon>
        <taxon>Rhabditida</taxon>
        <taxon>Rhabditina</taxon>
        <taxon>Diplogasteromorpha</taxon>
        <taxon>Diplogasteroidea</taxon>
        <taxon>Neodiplogasteridae</taxon>
        <taxon>Pristionchus</taxon>
    </lineage>
</organism>
<feature type="non-terminal residue" evidence="10">
    <location>
        <position position="1"/>
    </location>
</feature>
<reference evidence="11" key="1">
    <citation type="submission" date="2022-10" db="EMBL/GenBank/DDBJ databases">
        <title>Genome assembly of Pristionchus species.</title>
        <authorList>
            <person name="Yoshida K."/>
            <person name="Sommer R.J."/>
        </authorList>
    </citation>
    <scope>NUCLEOTIDE SEQUENCE [LARGE SCALE GENOMIC DNA]</scope>
    <source>
        <strain evidence="11">RS5460</strain>
    </source>
</reference>
<protein>
    <recommendedName>
        <fullName evidence="9">SET domain-containing protein</fullName>
    </recommendedName>
</protein>
<feature type="compositionally biased region" description="Low complexity" evidence="8">
    <location>
        <begin position="257"/>
        <end position="282"/>
    </location>
</feature>
<feature type="compositionally biased region" description="Polar residues" evidence="8">
    <location>
        <begin position="381"/>
        <end position="390"/>
    </location>
</feature>
<keyword evidence="3" id="KW-0489">Methyltransferase</keyword>
<keyword evidence="11" id="KW-1185">Reference proteome</keyword>
<feature type="compositionally biased region" description="Basic and acidic residues" evidence="8">
    <location>
        <begin position="963"/>
        <end position="972"/>
    </location>
</feature>
<feature type="compositionally biased region" description="Polar residues" evidence="8">
    <location>
        <begin position="855"/>
        <end position="867"/>
    </location>
</feature>
<evidence type="ECO:0000256" key="7">
    <source>
        <dbReference type="ARBA" id="ARBA00022833"/>
    </source>
</evidence>
<keyword evidence="5" id="KW-0949">S-adenosyl-L-methionine</keyword>
<proteinExistence type="predicted"/>
<feature type="domain" description="SET" evidence="9">
    <location>
        <begin position="1289"/>
        <end position="1434"/>
    </location>
</feature>
<comment type="subcellular location">
    <subcellularLocation>
        <location evidence="1">Chromosome</location>
    </subcellularLocation>
</comment>
<evidence type="ECO:0000256" key="2">
    <source>
        <dbReference type="ARBA" id="ARBA00022454"/>
    </source>
</evidence>
<evidence type="ECO:0000259" key="9">
    <source>
        <dbReference type="SMART" id="SM00317"/>
    </source>
</evidence>
<keyword evidence="6" id="KW-0479">Metal-binding</keyword>
<feature type="region of interest" description="Disordered" evidence="8">
    <location>
        <begin position="252"/>
        <end position="297"/>
    </location>
</feature>
<dbReference type="Gene3D" id="2.170.270.10">
    <property type="entry name" value="SET domain"/>
    <property type="match status" value="1"/>
</dbReference>
<feature type="compositionally biased region" description="Basic and acidic residues" evidence="8">
    <location>
        <begin position="740"/>
        <end position="786"/>
    </location>
</feature>
<feature type="compositionally biased region" description="Basic and acidic residues" evidence="8">
    <location>
        <begin position="1500"/>
        <end position="1519"/>
    </location>
</feature>
<evidence type="ECO:0000256" key="8">
    <source>
        <dbReference type="SAM" id="MobiDB-lite"/>
    </source>
</evidence>
<feature type="region of interest" description="Disordered" evidence="8">
    <location>
        <begin position="936"/>
        <end position="993"/>
    </location>
</feature>
<dbReference type="Proteomes" id="UP001328107">
    <property type="component" value="Unassembled WGS sequence"/>
</dbReference>
<keyword evidence="2" id="KW-0158">Chromosome</keyword>
<feature type="compositionally biased region" description="Low complexity" evidence="8">
    <location>
        <begin position="587"/>
        <end position="600"/>
    </location>
</feature>
<feature type="compositionally biased region" description="Acidic residues" evidence="8">
    <location>
        <begin position="936"/>
        <end position="946"/>
    </location>
</feature>